<feature type="compositionally biased region" description="Polar residues" evidence="1">
    <location>
        <begin position="357"/>
        <end position="369"/>
    </location>
</feature>
<reference evidence="2 3" key="1">
    <citation type="journal article" date="2023" name="Plants (Basel)">
        <title>Bridging the Gap: Combining Genomics and Transcriptomics Approaches to Understand Stylosanthes scabra, an Orphan Legume from the Brazilian Caatinga.</title>
        <authorList>
            <person name="Ferreira-Neto J.R.C."/>
            <person name="da Silva M.D."/>
            <person name="Binneck E."/>
            <person name="de Melo N.F."/>
            <person name="da Silva R.H."/>
            <person name="de Melo A.L.T.M."/>
            <person name="Pandolfi V."/>
            <person name="Bustamante F.O."/>
            <person name="Brasileiro-Vidal A.C."/>
            <person name="Benko-Iseppon A.M."/>
        </authorList>
    </citation>
    <scope>NUCLEOTIDE SEQUENCE [LARGE SCALE GENOMIC DNA]</scope>
    <source>
        <tissue evidence="2">Leaves</tissue>
    </source>
</reference>
<name>A0ABU6ZLD7_9FABA</name>
<feature type="compositionally biased region" description="Polar residues" evidence="1">
    <location>
        <begin position="393"/>
        <end position="404"/>
    </location>
</feature>
<evidence type="ECO:0000256" key="1">
    <source>
        <dbReference type="SAM" id="MobiDB-lite"/>
    </source>
</evidence>
<feature type="compositionally biased region" description="Low complexity" evidence="1">
    <location>
        <begin position="192"/>
        <end position="210"/>
    </location>
</feature>
<evidence type="ECO:0000313" key="3">
    <source>
        <dbReference type="Proteomes" id="UP001341840"/>
    </source>
</evidence>
<accession>A0ABU6ZLD7</accession>
<sequence length="477" mass="55965">MYHKAHFNSNLSARRILPELILQADENVFNPIRFQIHQRKWEKFTKPIQAVGHLMVKEFYANAWEPDKAKRKQHQKGAPSYHERKANKDYRLDHILYDMCEEGAEWVRHRDGRPHYLRRSDLEPMTKGWYEFIYKFIYKTDISSSLPFPSIIAALCADARIPAIPDDTLIPQEPLIVAEAMARTRETRAKTPRQARQATPPQQQPQFQHQQDFSSGFYTHFDTSMSQVYRRLDQQQEENRRSFEAINTRMDRMDDQLSFLCYSNQMANEQMLSPYQNTARQFKEMEMQGIPVTMTNLAIHRQREEEINQERMRYNQILQEVAAQQAREANKGKTREVVPDFEDEFVSSESEEFKSWGGNQNPKNNNFQQCPPYQPFQRTPFQPPFPQQPIIPNASQPKPTSSTSFEAALEKLNLTTAGFVQSTNNFIEEARENFRNQESSIRNLKTQFWQIAKQLSTTLPNAFPSNTEDNPKGNVRQ</sequence>
<proteinExistence type="predicted"/>
<evidence type="ECO:0000313" key="2">
    <source>
        <dbReference type="EMBL" id="MED6222767.1"/>
    </source>
</evidence>
<feature type="region of interest" description="Disordered" evidence="1">
    <location>
        <begin position="184"/>
        <end position="210"/>
    </location>
</feature>
<feature type="region of interest" description="Disordered" evidence="1">
    <location>
        <begin position="352"/>
        <end position="404"/>
    </location>
</feature>
<comment type="caution">
    <text evidence="2">The sequence shown here is derived from an EMBL/GenBank/DDBJ whole genome shotgun (WGS) entry which is preliminary data.</text>
</comment>
<protein>
    <submittedName>
        <fullName evidence="2">Uncharacterized protein</fullName>
    </submittedName>
</protein>
<gene>
    <name evidence="2" type="ORF">PIB30_067576</name>
</gene>
<dbReference type="EMBL" id="JASCZI010272568">
    <property type="protein sequence ID" value="MED6222767.1"/>
    <property type="molecule type" value="Genomic_DNA"/>
</dbReference>
<dbReference type="Proteomes" id="UP001341840">
    <property type="component" value="Unassembled WGS sequence"/>
</dbReference>
<organism evidence="2 3">
    <name type="scientific">Stylosanthes scabra</name>
    <dbReference type="NCBI Taxonomy" id="79078"/>
    <lineage>
        <taxon>Eukaryota</taxon>
        <taxon>Viridiplantae</taxon>
        <taxon>Streptophyta</taxon>
        <taxon>Embryophyta</taxon>
        <taxon>Tracheophyta</taxon>
        <taxon>Spermatophyta</taxon>
        <taxon>Magnoliopsida</taxon>
        <taxon>eudicotyledons</taxon>
        <taxon>Gunneridae</taxon>
        <taxon>Pentapetalae</taxon>
        <taxon>rosids</taxon>
        <taxon>fabids</taxon>
        <taxon>Fabales</taxon>
        <taxon>Fabaceae</taxon>
        <taxon>Papilionoideae</taxon>
        <taxon>50 kb inversion clade</taxon>
        <taxon>dalbergioids sensu lato</taxon>
        <taxon>Dalbergieae</taxon>
        <taxon>Pterocarpus clade</taxon>
        <taxon>Stylosanthes</taxon>
    </lineage>
</organism>
<keyword evidence="3" id="KW-1185">Reference proteome</keyword>